<evidence type="ECO:0008006" key="4">
    <source>
        <dbReference type="Google" id="ProtNLM"/>
    </source>
</evidence>
<protein>
    <recommendedName>
        <fullName evidence="4">EF-hand domain-containing protein</fullName>
    </recommendedName>
</protein>
<dbReference type="EMBL" id="AEVI01000012">
    <property type="protein sequence ID" value="EFX96745.1"/>
    <property type="molecule type" value="Genomic_DNA"/>
</dbReference>
<keyword evidence="3" id="KW-1185">Reference proteome</keyword>
<sequence>MTGADNLERTFKFTEDNGGNWTISTKDYKELVEDLVGHDESGSKAVYAERIHDNLSDYQPEDSSDSSNKLSGKDK</sequence>
<name>A0ABP2KKF6_STRVE</name>
<organism evidence="2 3">
    <name type="scientific">Streptococcus vestibularis ATCC 49124</name>
    <dbReference type="NCBI Taxonomy" id="889206"/>
    <lineage>
        <taxon>Bacteria</taxon>
        <taxon>Bacillati</taxon>
        <taxon>Bacillota</taxon>
        <taxon>Bacilli</taxon>
        <taxon>Lactobacillales</taxon>
        <taxon>Streptococcaceae</taxon>
        <taxon>Streptococcus</taxon>
    </lineage>
</organism>
<reference evidence="2 3" key="1">
    <citation type="submission" date="2011-01" db="EMBL/GenBank/DDBJ databases">
        <authorList>
            <person name="Muzny D."/>
            <person name="Qin X."/>
            <person name="Buhay C."/>
            <person name="Dugan-Rocha S."/>
            <person name="Ding Y."/>
            <person name="Chen G."/>
            <person name="Hawes A."/>
            <person name="Holder M."/>
            <person name="Jhangiani S."/>
            <person name="Johnson A."/>
            <person name="Khan Z."/>
            <person name="Li Z."/>
            <person name="Liu W."/>
            <person name="Liu X."/>
            <person name="Perez L."/>
            <person name="Shen H."/>
            <person name="Wang Q."/>
            <person name="Watt J."/>
            <person name="Xi L."/>
            <person name="Xin Y."/>
            <person name="Zhou J."/>
            <person name="Deng J."/>
            <person name="Jiang H."/>
            <person name="Liu Y."/>
            <person name="Qu J."/>
            <person name="Song X.-Z."/>
            <person name="Zhang L."/>
            <person name="Villasana D."/>
            <person name="Johnson A."/>
            <person name="Liu J."/>
            <person name="Liyanage D."/>
            <person name="Lorensuhewa L."/>
            <person name="Robinson T."/>
            <person name="Song A."/>
            <person name="Song B.-B."/>
            <person name="Dinh H."/>
            <person name="Thornton R."/>
            <person name="Coyle M."/>
            <person name="Francisco L."/>
            <person name="Jackson L."/>
            <person name="Javaid M."/>
            <person name="Korchina V."/>
            <person name="Kovar C."/>
            <person name="Mata R."/>
            <person name="Mathew T."/>
            <person name="Ngo R."/>
            <person name="Nguyen L."/>
            <person name="Nguyen N."/>
            <person name="Okwuonu G."/>
            <person name="Ongeri F."/>
            <person name="Pham C."/>
            <person name="Simmons D."/>
            <person name="Wilczek-Boney K."/>
            <person name="Hale W."/>
            <person name="Jakkamsetti A."/>
            <person name="Pham P."/>
            <person name="Ruth R."/>
            <person name="San Lucas F."/>
            <person name="Warren J."/>
            <person name="Zhang J."/>
            <person name="Zhao Z."/>
            <person name="Zhou C."/>
            <person name="Zhu D."/>
            <person name="Lee S."/>
            <person name="Bess C."/>
            <person name="Blankenburg K."/>
            <person name="Forbes L."/>
            <person name="Fu Q."/>
            <person name="Gubbala S."/>
            <person name="Hirani K."/>
            <person name="Jayaseelan J.C."/>
            <person name="Lara F."/>
            <person name="Munidasa M."/>
            <person name="Palculict T."/>
            <person name="Patil S."/>
            <person name="Pu L.-L."/>
            <person name="Saada N."/>
            <person name="Tang L."/>
            <person name="Weissenberger G."/>
            <person name="Zhu Y."/>
            <person name="Hemphill L."/>
            <person name="Shang Y."/>
            <person name="Youmans B."/>
            <person name="Ayvaz T."/>
            <person name="Ross M."/>
            <person name="Santibanez J."/>
            <person name="Aqrawi P."/>
            <person name="Gross S."/>
            <person name="Joshi V."/>
            <person name="Fowler G."/>
            <person name="Nazareth L."/>
            <person name="Reid J."/>
            <person name="Worley K."/>
            <person name="Petrosino J."/>
            <person name="Highlander S."/>
            <person name="Gibbs R."/>
        </authorList>
    </citation>
    <scope>NUCLEOTIDE SEQUENCE [LARGE SCALE GENOMIC DNA]</scope>
    <source>
        <strain evidence="2 3">ATCC 49124</strain>
    </source>
</reference>
<accession>A0ABP2KKF6</accession>
<feature type="region of interest" description="Disordered" evidence="1">
    <location>
        <begin position="47"/>
        <end position="75"/>
    </location>
</feature>
<proteinExistence type="predicted"/>
<evidence type="ECO:0000313" key="3">
    <source>
        <dbReference type="Proteomes" id="UP000003697"/>
    </source>
</evidence>
<gene>
    <name evidence="2" type="ORF">HMPREF9425_0359</name>
</gene>
<feature type="compositionally biased region" description="Polar residues" evidence="1">
    <location>
        <begin position="65"/>
        <end position="75"/>
    </location>
</feature>
<evidence type="ECO:0000256" key="1">
    <source>
        <dbReference type="SAM" id="MobiDB-lite"/>
    </source>
</evidence>
<dbReference type="Proteomes" id="UP000003697">
    <property type="component" value="Unassembled WGS sequence"/>
</dbReference>
<comment type="caution">
    <text evidence="2">The sequence shown here is derived from an EMBL/GenBank/DDBJ whole genome shotgun (WGS) entry which is preliminary data.</text>
</comment>
<evidence type="ECO:0000313" key="2">
    <source>
        <dbReference type="EMBL" id="EFX96745.1"/>
    </source>
</evidence>
<dbReference type="RefSeq" id="WP_003096200.1">
    <property type="nucleotide sequence ID" value="NZ_GL831112.1"/>
</dbReference>